<keyword evidence="3" id="KW-0963">Cytoplasm</keyword>
<dbReference type="SUPFAM" id="SSF54403">
    <property type="entry name" value="Cystatin/monellin"/>
    <property type="match status" value="1"/>
</dbReference>
<evidence type="ECO:0000259" key="6">
    <source>
        <dbReference type="SMART" id="SM00043"/>
    </source>
</evidence>
<dbReference type="OMA" id="HVGNEEY"/>
<dbReference type="FunFam" id="3.10.450.10:FF:000001">
    <property type="entry name" value="Cystatin-A"/>
    <property type="match status" value="1"/>
</dbReference>
<reference evidence="7" key="1">
    <citation type="submission" date="2021-01" db="UniProtKB">
        <authorList>
            <consortium name="EnsemblMetazoa"/>
        </authorList>
    </citation>
    <scope>IDENTIFICATION</scope>
</reference>
<dbReference type="Gene3D" id="3.10.450.10">
    <property type="match status" value="1"/>
</dbReference>
<evidence type="ECO:0000313" key="7">
    <source>
        <dbReference type="EnsemblMetazoa" id="XP_022645599"/>
    </source>
</evidence>
<dbReference type="InParanoid" id="A0A7M7J1P8"/>
<evidence type="ECO:0000256" key="5">
    <source>
        <dbReference type="ARBA" id="ARBA00022704"/>
    </source>
</evidence>
<dbReference type="KEGG" id="vde:111243784"/>
<keyword evidence="8" id="KW-1185">Reference proteome</keyword>
<evidence type="ECO:0000256" key="2">
    <source>
        <dbReference type="ARBA" id="ARBA00009403"/>
    </source>
</evidence>
<evidence type="ECO:0000256" key="3">
    <source>
        <dbReference type="ARBA" id="ARBA00022490"/>
    </source>
</evidence>
<dbReference type="GO" id="GO:0004869">
    <property type="term" value="F:cysteine-type endopeptidase inhibitor activity"/>
    <property type="evidence" value="ECO:0007669"/>
    <property type="project" value="UniProtKB-KW"/>
</dbReference>
<comment type="similarity">
    <text evidence="2">Belongs to the cystatin family.</text>
</comment>
<dbReference type="InterPro" id="IPR000010">
    <property type="entry name" value="Cystatin_dom"/>
</dbReference>
<dbReference type="InterPro" id="IPR001713">
    <property type="entry name" value="Prot_inh_stefin"/>
</dbReference>
<dbReference type="OrthoDB" id="2429551at2759"/>
<dbReference type="PANTHER" id="PTHR11414">
    <property type="entry name" value="CYSTATIN FAMILY MEMBER"/>
    <property type="match status" value="1"/>
</dbReference>
<dbReference type="GO" id="GO:0005829">
    <property type="term" value="C:cytosol"/>
    <property type="evidence" value="ECO:0007669"/>
    <property type="project" value="TreeGrafter"/>
</dbReference>
<dbReference type="Pfam" id="PF00031">
    <property type="entry name" value="Cystatin"/>
    <property type="match status" value="1"/>
</dbReference>
<evidence type="ECO:0000313" key="8">
    <source>
        <dbReference type="Proteomes" id="UP000594260"/>
    </source>
</evidence>
<dbReference type="EnsemblMetazoa" id="XM_022789864">
    <property type="protein sequence ID" value="XP_022645599"/>
    <property type="gene ID" value="LOC111243784"/>
</dbReference>
<comment type="subcellular location">
    <subcellularLocation>
        <location evidence="1">Cytoplasm</location>
    </subcellularLocation>
</comment>
<dbReference type="InterPro" id="IPR046350">
    <property type="entry name" value="Cystatin_sf"/>
</dbReference>
<dbReference type="PANTHER" id="PTHR11414:SF21">
    <property type="entry name" value="CYSTATIN 14A, TANDEM DUPLICATE 1-RELATED"/>
    <property type="match status" value="1"/>
</dbReference>
<feature type="domain" description="Cystatin" evidence="6">
    <location>
        <begin position="2"/>
        <end position="96"/>
    </location>
</feature>
<dbReference type="GeneID" id="111243784"/>
<dbReference type="SMART" id="SM00043">
    <property type="entry name" value="CY"/>
    <property type="match status" value="1"/>
</dbReference>
<evidence type="ECO:0000256" key="4">
    <source>
        <dbReference type="ARBA" id="ARBA00022690"/>
    </source>
</evidence>
<accession>A0A7M7J1P8</accession>
<dbReference type="PRINTS" id="PR00295">
    <property type="entry name" value="STEFINA"/>
</dbReference>
<protein>
    <recommendedName>
        <fullName evidence="6">Cystatin domain-containing protein</fullName>
    </recommendedName>
</protein>
<proteinExistence type="inferred from homology"/>
<keyword evidence="5" id="KW-0789">Thiol protease inhibitor</keyword>
<organism evidence="7 8">
    <name type="scientific">Varroa destructor</name>
    <name type="common">Honeybee mite</name>
    <dbReference type="NCBI Taxonomy" id="109461"/>
    <lineage>
        <taxon>Eukaryota</taxon>
        <taxon>Metazoa</taxon>
        <taxon>Ecdysozoa</taxon>
        <taxon>Arthropoda</taxon>
        <taxon>Chelicerata</taxon>
        <taxon>Arachnida</taxon>
        <taxon>Acari</taxon>
        <taxon>Parasitiformes</taxon>
        <taxon>Mesostigmata</taxon>
        <taxon>Gamasina</taxon>
        <taxon>Dermanyssoidea</taxon>
        <taxon>Varroidae</taxon>
        <taxon>Varroa</taxon>
    </lineage>
</organism>
<dbReference type="AlphaFoldDB" id="A0A7M7J1P8"/>
<keyword evidence="4" id="KW-0646">Protease inhibitor</keyword>
<dbReference type="Proteomes" id="UP000594260">
    <property type="component" value="Unplaced"/>
</dbReference>
<dbReference type="RefSeq" id="XP_022645599.1">
    <property type="nucleotide sequence ID" value="XM_022789864.1"/>
</dbReference>
<evidence type="ECO:0000256" key="1">
    <source>
        <dbReference type="ARBA" id="ARBA00004496"/>
    </source>
</evidence>
<name>A0A7M7J1P8_VARDE</name>
<sequence>MPMCGSTGSVKPVDDECRDVLGRVREGCEEKAGKKFEYFEPIHYKTQLVNGINFFIKVKIADNDYLHVRAHKSFQDEVTLWGIQQSKILEEEVHYFD</sequence>